<protein>
    <submittedName>
        <fullName evidence="2">Uncharacterized protein</fullName>
    </submittedName>
</protein>
<evidence type="ECO:0000256" key="1">
    <source>
        <dbReference type="SAM" id="MobiDB-lite"/>
    </source>
</evidence>
<name>A0A839XK29_9PSEU</name>
<evidence type="ECO:0000313" key="3">
    <source>
        <dbReference type="Proteomes" id="UP000564573"/>
    </source>
</evidence>
<dbReference type="AlphaFoldDB" id="A0A839XK29"/>
<reference evidence="2 3" key="1">
    <citation type="submission" date="2020-08" db="EMBL/GenBank/DDBJ databases">
        <title>Sequencing the genomes of 1000 actinobacteria strains.</title>
        <authorList>
            <person name="Klenk H.-P."/>
        </authorList>
    </citation>
    <scope>NUCLEOTIDE SEQUENCE [LARGE SCALE GENOMIC DNA]</scope>
    <source>
        <strain evidence="2 3">DSM 45267</strain>
    </source>
</reference>
<dbReference type="EMBL" id="JACIBS010000001">
    <property type="protein sequence ID" value="MBB3663650.1"/>
    <property type="molecule type" value="Genomic_DNA"/>
</dbReference>
<comment type="caution">
    <text evidence="2">The sequence shown here is derived from an EMBL/GenBank/DDBJ whole genome shotgun (WGS) entry which is preliminary data.</text>
</comment>
<proteinExistence type="predicted"/>
<gene>
    <name evidence="2" type="ORF">FB384_002554</name>
</gene>
<dbReference type="Proteomes" id="UP000564573">
    <property type="component" value="Unassembled WGS sequence"/>
</dbReference>
<organism evidence="2 3">
    <name type="scientific">Prauserella sediminis</name>
    <dbReference type="NCBI Taxonomy" id="577680"/>
    <lineage>
        <taxon>Bacteria</taxon>
        <taxon>Bacillati</taxon>
        <taxon>Actinomycetota</taxon>
        <taxon>Actinomycetes</taxon>
        <taxon>Pseudonocardiales</taxon>
        <taxon>Pseudonocardiaceae</taxon>
        <taxon>Prauserella</taxon>
        <taxon>Prauserella salsuginis group</taxon>
    </lineage>
</organism>
<sequence>MGSVLPGHAVHADGDVFTPPDRSRATVDGEGGFGECEQFGLYRLWDEVECAGALWWDLGQSLWAAVRADRDRQRATGVAR</sequence>
<accession>A0A839XK29</accession>
<evidence type="ECO:0000313" key="2">
    <source>
        <dbReference type="EMBL" id="MBB3663650.1"/>
    </source>
</evidence>
<feature type="region of interest" description="Disordered" evidence="1">
    <location>
        <begin position="1"/>
        <end position="29"/>
    </location>
</feature>
<keyword evidence="3" id="KW-1185">Reference proteome</keyword>